<feature type="domain" description="DUF1559" evidence="2">
    <location>
        <begin position="95"/>
        <end position="358"/>
    </location>
</feature>
<dbReference type="Gene3D" id="3.30.700.10">
    <property type="entry name" value="Glycoprotein, Type 4 Pilin"/>
    <property type="match status" value="1"/>
</dbReference>
<evidence type="ECO:0000313" key="3">
    <source>
        <dbReference type="EMBL" id="QEG16127.1"/>
    </source>
</evidence>
<evidence type="ECO:0000256" key="1">
    <source>
        <dbReference type="SAM" id="Phobius"/>
    </source>
</evidence>
<keyword evidence="1" id="KW-0812">Transmembrane</keyword>
<dbReference type="PANTHER" id="PTHR30093">
    <property type="entry name" value="GENERAL SECRETION PATHWAY PROTEIN G"/>
    <property type="match status" value="1"/>
</dbReference>
<dbReference type="InterPro" id="IPR045584">
    <property type="entry name" value="Pilin-like"/>
</dbReference>
<evidence type="ECO:0000313" key="4">
    <source>
        <dbReference type="Proteomes" id="UP000322887"/>
    </source>
</evidence>
<dbReference type="PANTHER" id="PTHR30093:SF2">
    <property type="entry name" value="TYPE II SECRETION SYSTEM PROTEIN H"/>
    <property type="match status" value="1"/>
</dbReference>
<dbReference type="Proteomes" id="UP000322887">
    <property type="component" value="Chromosome"/>
</dbReference>
<feature type="transmembrane region" description="Helical" evidence="1">
    <location>
        <begin position="70"/>
        <end position="94"/>
    </location>
</feature>
<keyword evidence="4" id="KW-1185">Reference proteome</keyword>
<organism evidence="3 4">
    <name type="scientific">Gimesia maris</name>
    <dbReference type="NCBI Taxonomy" id="122"/>
    <lineage>
        <taxon>Bacteria</taxon>
        <taxon>Pseudomonadati</taxon>
        <taxon>Planctomycetota</taxon>
        <taxon>Planctomycetia</taxon>
        <taxon>Planctomycetales</taxon>
        <taxon>Planctomycetaceae</taxon>
        <taxon>Gimesia</taxon>
    </lineage>
</organism>
<dbReference type="InterPro" id="IPR011453">
    <property type="entry name" value="DUF1559"/>
</dbReference>
<dbReference type="InterPro" id="IPR027558">
    <property type="entry name" value="Pre_pil_HX9DG_C"/>
</dbReference>
<proteinExistence type="predicted"/>
<dbReference type="Pfam" id="PF07963">
    <property type="entry name" value="N_methyl"/>
    <property type="match status" value="1"/>
</dbReference>
<dbReference type="SUPFAM" id="SSF54523">
    <property type="entry name" value="Pili subunits"/>
    <property type="match status" value="1"/>
</dbReference>
<dbReference type="GeneID" id="98646596"/>
<dbReference type="PROSITE" id="PS00409">
    <property type="entry name" value="PROKAR_NTER_METHYL"/>
    <property type="match status" value="1"/>
</dbReference>
<dbReference type="EMBL" id="CP042910">
    <property type="protein sequence ID" value="QEG16127.1"/>
    <property type="molecule type" value="Genomic_DNA"/>
</dbReference>
<sequence length="385" mass="41917">MLTQYKDAMNAVGIVLGKMTQNVIVNDSWVMHHDDDLRARQLGAALWYIKIVFAQESNMKRTAGFRKMSGFTLIELLVVIAIIAILIALLLPAVQQAREAARRSSCKNNMKQIGIALHNYHDTFSTLPPGIVEFYDSADRGNWGWAAYILPSMEQSTIYNTLEISDISLAEALDNPTMVSVMKKPLAAFQCPSSPVPAETDRDINSLSGGPDVFLTISTYAGNGGSWRLYKNKASAAAAGRNEGCVNGVFWSNSSVQFRDITDGTTNTILVGERTWELTKLGTPLSFKGRTHPHAAHVYGTATAASNTYYGMADVLGVGESRINGSGYPRNSFSSSHTGGAHFVLCDGSVRFISENVDHLKSTSAIDSTFERLLDRADGDPIGEY</sequence>
<dbReference type="NCBIfam" id="TIGR04294">
    <property type="entry name" value="pre_pil_HX9DG"/>
    <property type="match status" value="1"/>
</dbReference>
<dbReference type="Pfam" id="PF07596">
    <property type="entry name" value="SBP_bac_10"/>
    <property type="match status" value="1"/>
</dbReference>
<accession>A0ABX5YKA8</accession>
<reference evidence="3 4" key="1">
    <citation type="submission" date="2019-08" db="EMBL/GenBank/DDBJ databases">
        <title>Deep-cultivation of Planctomycetes and their phenomic and genomic characterization uncovers novel biology.</title>
        <authorList>
            <person name="Wiegand S."/>
            <person name="Jogler M."/>
            <person name="Boedeker C."/>
            <person name="Pinto D."/>
            <person name="Vollmers J."/>
            <person name="Rivas-Marin E."/>
            <person name="Kohn T."/>
            <person name="Peeters S.H."/>
            <person name="Heuer A."/>
            <person name="Rast P."/>
            <person name="Oberbeckmann S."/>
            <person name="Bunk B."/>
            <person name="Jeske O."/>
            <person name="Meyerdierks A."/>
            <person name="Storesund J.E."/>
            <person name="Kallscheuer N."/>
            <person name="Luecker S."/>
            <person name="Lage O.M."/>
            <person name="Pohl T."/>
            <person name="Merkel B.J."/>
            <person name="Hornburger P."/>
            <person name="Mueller R.-W."/>
            <person name="Bruemmer F."/>
            <person name="Labrenz M."/>
            <person name="Spormann A.M."/>
            <person name="Op den Camp H."/>
            <person name="Overmann J."/>
            <person name="Amann R."/>
            <person name="Jetten M.S.M."/>
            <person name="Mascher T."/>
            <person name="Medema M.H."/>
            <person name="Devos D.P."/>
            <person name="Kaster A.-K."/>
            <person name="Ovreas L."/>
            <person name="Rohde M."/>
            <person name="Galperin M.Y."/>
            <person name="Jogler C."/>
        </authorList>
    </citation>
    <scope>NUCLEOTIDE SEQUENCE [LARGE SCALE GENOMIC DNA]</scope>
    <source>
        <strain evidence="3 4">DSM 8797</strain>
    </source>
</reference>
<dbReference type="RefSeq" id="WP_315851992.1">
    <property type="nucleotide sequence ID" value="NZ_CP042910.1"/>
</dbReference>
<dbReference type="NCBIfam" id="TIGR02532">
    <property type="entry name" value="IV_pilin_GFxxxE"/>
    <property type="match status" value="1"/>
</dbReference>
<keyword evidence="1" id="KW-1133">Transmembrane helix</keyword>
<keyword evidence="1" id="KW-0472">Membrane</keyword>
<protein>
    <submittedName>
        <fullName evidence="3">Type II secretion system protein G</fullName>
    </submittedName>
</protein>
<gene>
    <name evidence="3" type="primary">xcpT_24</name>
    <name evidence="3" type="ORF">GmarT_19880</name>
</gene>
<name>A0ABX5YKA8_9PLAN</name>
<dbReference type="InterPro" id="IPR012902">
    <property type="entry name" value="N_methyl_site"/>
</dbReference>
<evidence type="ECO:0000259" key="2">
    <source>
        <dbReference type="Pfam" id="PF07596"/>
    </source>
</evidence>